<organism evidence="1 2">
    <name type="scientific">Cynara cardunculus var. scolymus</name>
    <name type="common">Globe artichoke</name>
    <name type="synonym">Cynara scolymus</name>
    <dbReference type="NCBI Taxonomy" id="59895"/>
    <lineage>
        <taxon>Eukaryota</taxon>
        <taxon>Viridiplantae</taxon>
        <taxon>Streptophyta</taxon>
        <taxon>Embryophyta</taxon>
        <taxon>Tracheophyta</taxon>
        <taxon>Spermatophyta</taxon>
        <taxon>Magnoliopsida</taxon>
        <taxon>eudicotyledons</taxon>
        <taxon>Gunneridae</taxon>
        <taxon>Pentapetalae</taxon>
        <taxon>asterids</taxon>
        <taxon>campanulids</taxon>
        <taxon>Asterales</taxon>
        <taxon>Asteraceae</taxon>
        <taxon>Carduoideae</taxon>
        <taxon>Cardueae</taxon>
        <taxon>Carduinae</taxon>
        <taxon>Cynara</taxon>
    </lineage>
</organism>
<dbReference type="InterPro" id="IPR011009">
    <property type="entry name" value="Kinase-like_dom_sf"/>
</dbReference>
<evidence type="ECO:0000313" key="2">
    <source>
        <dbReference type="Proteomes" id="UP000243975"/>
    </source>
</evidence>
<reference evidence="1 2" key="1">
    <citation type="journal article" date="2016" name="Sci. Rep.">
        <title>The genome sequence of the outbreeding globe artichoke constructed de novo incorporating a phase-aware low-pass sequencing strategy of F1 progeny.</title>
        <authorList>
            <person name="Scaglione D."/>
            <person name="Reyes-Chin-Wo S."/>
            <person name="Acquadro A."/>
            <person name="Froenicke L."/>
            <person name="Portis E."/>
            <person name="Beitel C."/>
            <person name="Tirone M."/>
            <person name="Mauro R."/>
            <person name="Lo Monaco A."/>
            <person name="Mauromicale G."/>
            <person name="Faccioli P."/>
            <person name="Cattivelli L."/>
            <person name="Rieseberg L."/>
            <person name="Michelmore R."/>
            <person name="Lanteri S."/>
        </authorList>
    </citation>
    <scope>NUCLEOTIDE SEQUENCE [LARGE SCALE GENOMIC DNA]</scope>
    <source>
        <strain evidence="1">2C</strain>
    </source>
</reference>
<keyword evidence="2" id="KW-1185">Reference proteome</keyword>
<keyword evidence="1" id="KW-0418">Kinase</keyword>
<dbReference type="AlphaFoldDB" id="A0A103YAA2"/>
<dbReference type="GO" id="GO:0016301">
    <property type="term" value="F:kinase activity"/>
    <property type="evidence" value="ECO:0007669"/>
    <property type="project" value="UniProtKB-KW"/>
</dbReference>
<proteinExistence type="predicted"/>
<evidence type="ECO:0000313" key="1">
    <source>
        <dbReference type="EMBL" id="KVI05405.1"/>
    </source>
</evidence>
<protein>
    <submittedName>
        <fullName evidence="1">Protein kinase-like domain-containing protein</fullName>
    </submittedName>
</protein>
<dbReference type="STRING" id="59895.A0A103YAA2"/>
<sequence length="151" mass="17041">MGYLSCKAESTIAVHNPSKKSDKIHGNEDLIHKKIQHFDYSDLEAATNNFSDQKLLGRGRLVAVKKPSHQNNHHSALSAVPENEVENEIDILSKLHSPRLRVPTVACRLRSSHRRRPTVACRLRSNRRRPTVACQRVPIDGDHLIETTSSK</sequence>
<dbReference type="Gene3D" id="3.30.200.20">
    <property type="entry name" value="Phosphorylase Kinase, domain 1"/>
    <property type="match status" value="1"/>
</dbReference>
<gene>
    <name evidence="1" type="ORF">Ccrd_016267</name>
</gene>
<dbReference type="Proteomes" id="UP000243975">
    <property type="component" value="Unassembled WGS sequence"/>
</dbReference>
<accession>A0A103YAA2</accession>
<keyword evidence="1" id="KW-0808">Transferase</keyword>
<dbReference type="Gramene" id="KVI05405">
    <property type="protein sequence ID" value="KVI05405"/>
    <property type="gene ID" value="Ccrd_016267"/>
</dbReference>
<comment type="caution">
    <text evidence="1">The sequence shown here is derived from an EMBL/GenBank/DDBJ whole genome shotgun (WGS) entry which is preliminary data.</text>
</comment>
<name>A0A103YAA2_CYNCS</name>
<dbReference type="EMBL" id="LEKV01001873">
    <property type="protein sequence ID" value="KVI05405.1"/>
    <property type="molecule type" value="Genomic_DNA"/>
</dbReference>
<dbReference type="SUPFAM" id="SSF56112">
    <property type="entry name" value="Protein kinase-like (PK-like)"/>
    <property type="match status" value="1"/>
</dbReference>